<dbReference type="GeneID" id="25413655"/>
<evidence type="ECO:0000313" key="3">
    <source>
        <dbReference type="Proteomes" id="UP000027730"/>
    </source>
</evidence>
<evidence type="ECO:0000256" key="1">
    <source>
        <dbReference type="SAM" id="MobiDB-lite"/>
    </source>
</evidence>
<feature type="region of interest" description="Disordered" evidence="1">
    <location>
        <begin position="235"/>
        <end position="260"/>
    </location>
</feature>
<reference evidence="2 3" key="1">
    <citation type="journal article" date="2014" name="BMC Genomics">
        <title>Genome sequencing of four Aureobasidium pullulans varieties: biotechnological potential, stress tolerance, and description of new species.</title>
        <authorList>
            <person name="Gostin Ar C."/>
            <person name="Ohm R.A."/>
            <person name="Kogej T."/>
            <person name="Sonjak S."/>
            <person name="Turk M."/>
            <person name="Zajc J."/>
            <person name="Zalar P."/>
            <person name="Grube M."/>
            <person name="Sun H."/>
            <person name="Han J."/>
            <person name="Sharma A."/>
            <person name="Chiniquy J."/>
            <person name="Ngan C.Y."/>
            <person name="Lipzen A."/>
            <person name="Barry K."/>
            <person name="Grigoriev I.V."/>
            <person name="Gunde-Cimerman N."/>
        </authorList>
    </citation>
    <scope>NUCLEOTIDE SEQUENCE [LARGE SCALE GENOMIC DNA]</scope>
    <source>
        <strain evidence="2 3">CBS 147.97</strain>
    </source>
</reference>
<evidence type="ECO:0000313" key="2">
    <source>
        <dbReference type="EMBL" id="KEQ73064.1"/>
    </source>
</evidence>
<keyword evidence="3" id="KW-1185">Reference proteome</keyword>
<accession>A0A074WNA3</accession>
<protein>
    <submittedName>
        <fullName evidence="2">Uncharacterized protein</fullName>
    </submittedName>
</protein>
<organism evidence="2 3">
    <name type="scientific">Aureobasidium namibiae CBS 147.97</name>
    <dbReference type="NCBI Taxonomy" id="1043004"/>
    <lineage>
        <taxon>Eukaryota</taxon>
        <taxon>Fungi</taxon>
        <taxon>Dikarya</taxon>
        <taxon>Ascomycota</taxon>
        <taxon>Pezizomycotina</taxon>
        <taxon>Dothideomycetes</taxon>
        <taxon>Dothideomycetidae</taxon>
        <taxon>Dothideales</taxon>
        <taxon>Saccotheciaceae</taxon>
        <taxon>Aureobasidium</taxon>
    </lineage>
</organism>
<dbReference type="OrthoDB" id="3908028at2759"/>
<proteinExistence type="predicted"/>
<sequence length="311" mass="35052">MRLALIVIANRIVIQESDIRALNHPAYILILKTSHPQLQYTSALRAVQDVHLMRFHHNTRALYLKPYLKQFEAVVLRGGVGDYVQFDMYNEESLGYFLRSGVTHFGLYTCDCETGDYDDGAAKFASGKIEVWVGDDGKVGVSGKATCDDVSMDNTFRHWELMERINNELESIATHDDRPVACIRLQHYAPALSRPRTIFKSEQPFKWFGKRYLVLIRSVPSTTHHQTLFKRCSVPSNSPQLSSEIDKSSASFTSAPSTPGQHVLTATGPSNAFLVFYEFERPKSGTLNTSPLAMQRRFGYQGCRSSSSGWL</sequence>
<dbReference type="Proteomes" id="UP000027730">
    <property type="component" value="Unassembled WGS sequence"/>
</dbReference>
<name>A0A074WNA3_9PEZI</name>
<dbReference type="EMBL" id="KL584710">
    <property type="protein sequence ID" value="KEQ73064.1"/>
    <property type="molecule type" value="Genomic_DNA"/>
</dbReference>
<feature type="compositionally biased region" description="Low complexity" evidence="1">
    <location>
        <begin position="248"/>
        <end position="259"/>
    </location>
</feature>
<gene>
    <name evidence="2" type="ORF">M436DRAFT_64223</name>
</gene>
<dbReference type="RefSeq" id="XP_013427170.1">
    <property type="nucleotide sequence ID" value="XM_013571716.1"/>
</dbReference>
<dbReference type="AlphaFoldDB" id="A0A074WNA3"/>
<dbReference type="HOGENOM" id="CLU_894244_0_0_1"/>